<dbReference type="Pfam" id="PF18476">
    <property type="entry name" value="PIN_8"/>
    <property type="match status" value="1"/>
</dbReference>
<evidence type="ECO:0000313" key="2">
    <source>
        <dbReference type="EMBL" id="TDW24308.1"/>
    </source>
</evidence>
<gene>
    <name evidence="2" type="ORF">EV650_3185</name>
</gene>
<dbReference type="EMBL" id="SODF01000001">
    <property type="protein sequence ID" value="TDW24308.1"/>
    <property type="molecule type" value="Genomic_DNA"/>
</dbReference>
<dbReference type="RefSeq" id="WP_134119496.1">
    <property type="nucleotide sequence ID" value="NZ_SODF01000001.1"/>
</dbReference>
<evidence type="ECO:0000259" key="1">
    <source>
        <dbReference type="Pfam" id="PF18476"/>
    </source>
</evidence>
<feature type="domain" description="PIN like" evidence="1">
    <location>
        <begin position="29"/>
        <end position="256"/>
    </location>
</feature>
<name>A0A4R8A4A9_9ACTN</name>
<proteinExistence type="predicted"/>
<dbReference type="AlphaFoldDB" id="A0A4R8A4A9"/>
<dbReference type="InterPro" id="IPR041578">
    <property type="entry name" value="PIN_8"/>
</dbReference>
<accession>A0A4R8A4A9</accession>
<sequence>MGNALRFGFGANVPQTDNDVDEALTIGLLSLDANVLLNFYRYSPKARQALVQVLKAAGDRAWVSHQAAREFWRNRCIAIDSMNQATDEVGKAIEKTRAAAVNAIDAWAKQTAVPEDTKQQVTATLEAGYWQARDLIDTEVQGAGTISYDGSRDTVLDLLSDLLPAHVGPPLTEDEHKSAMAEGERRAQAKIPPGYKDAEKISGDAADGASGDYLVWIQSIAEAKRRDLPLVIVTGDEKEDWWWKHRNQFMGPRQELVHEFARGSERRLFMLRPVQLIEHAAALEVAVPPEAAADVARASTTDEEEGWTRLATFELLKRLDAEGSPHAEIIRMAAAQGGTVSRDQVYEVAGSGEDRKLRGFTRPTTRITRLLEEEDRLMPGADVALTANYDGGATAVSFTIPPEMVEILKADAEHRA</sequence>
<comment type="caution">
    <text evidence="2">The sequence shown here is derived from an EMBL/GenBank/DDBJ whole genome shotgun (WGS) entry which is preliminary data.</text>
</comment>
<evidence type="ECO:0000313" key="3">
    <source>
        <dbReference type="Proteomes" id="UP000295447"/>
    </source>
</evidence>
<dbReference type="Proteomes" id="UP000295447">
    <property type="component" value="Unassembled WGS sequence"/>
</dbReference>
<protein>
    <recommendedName>
        <fullName evidence="1">PIN like domain-containing protein</fullName>
    </recommendedName>
</protein>
<dbReference type="OrthoDB" id="9182727at2"/>
<keyword evidence="3" id="KW-1185">Reference proteome</keyword>
<reference evidence="2 3" key="1">
    <citation type="submission" date="2019-03" db="EMBL/GenBank/DDBJ databases">
        <title>Genomic Encyclopedia of Type Strains, Phase III (KMG-III): the genomes of soil and plant-associated and newly described type strains.</title>
        <authorList>
            <person name="Whitman W."/>
        </authorList>
    </citation>
    <scope>NUCLEOTIDE SEQUENCE [LARGE SCALE GENOMIC DNA]</scope>
    <source>
        <strain evidence="2 3">VKM Ac-2570</strain>
    </source>
</reference>
<organism evidence="2 3">
    <name type="scientific">Kribbella kalugense</name>
    <dbReference type="NCBI Taxonomy" id="2512221"/>
    <lineage>
        <taxon>Bacteria</taxon>
        <taxon>Bacillati</taxon>
        <taxon>Actinomycetota</taxon>
        <taxon>Actinomycetes</taxon>
        <taxon>Propionibacteriales</taxon>
        <taxon>Kribbellaceae</taxon>
        <taxon>Kribbella</taxon>
    </lineage>
</organism>